<name>X0YKG6_9ZZZZ</name>
<accession>X0YKG6</accession>
<evidence type="ECO:0000313" key="2">
    <source>
        <dbReference type="EMBL" id="GAG49028.1"/>
    </source>
</evidence>
<dbReference type="EMBL" id="BARS01050502">
    <property type="protein sequence ID" value="GAG49028.1"/>
    <property type="molecule type" value="Genomic_DNA"/>
</dbReference>
<protein>
    <recommendedName>
        <fullName evidence="1">3-dehydroquinate synthase C-terminal domain-containing protein</fullName>
    </recommendedName>
</protein>
<dbReference type="GO" id="GO:0009073">
    <property type="term" value="P:aromatic amino acid family biosynthetic process"/>
    <property type="evidence" value="ECO:0007669"/>
    <property type="project" value="InterPro"/>
</dbReference>
<gene>
    <name evidence="2" type="ORF">S01H1_75385</name>
</gene>
<dbReference type="AlphaFoldDB" id="X0YKG6"/>
<evidence type="ECO:0000259" key="1">
    <source>
        <dbReference type="Pfam" id="PF26558"/>
    </source>
</evidence>
<dbReference type="GO" id="GO:0016491">
    <property type="term" value="F:oxidoreductase activity"/>
    <property type="evidence" value="ECO:0007669"/>
    <property type="project" value="InterPro"/>
</dbReference>
<proteinExistence type="predicted"/>
<sequence length="29" mass="3275">LKPGDKVLGHIEKAGRHFGMQVDETLIER</sequence>
<dbReference type="Pfam" id="PF26558">
    <property type="entry name" value="DHQS_2nd"/>
    <property type="match status" value="1"/>
</dbReference>
<comment type="caution">
    <text evidence="2">The sequence shown here is derived from an EMBL/GenBank/DDBJ whole genome shotgun (WGS) entry which is preliminary data.</text>
</comment>
<feature type="non-terminal residue" evidence="2">
    <location>
        <position position="1"/>
    </location>
</feature>
<organism evidence="2">
    <name type="scientific">marine sediment metagenome</name>
    <dbReference type="NCBI Taxonomy" id="412755"/>
    <lineage>
        <taxon>unclassified sequences</taxon>
        <taxon>metagenomes</taxon>
        <taxon>ecological metagenomes</taxon>
    </lineage>
</organism>
<reference evidence="2" key="1">
    <citation type="journal article" date="2014" name="Front. Microbiol.">
        <title>High frequency of phylogenetically diverse reductive dehalogenase-homologous genes in deep subseafloor sedimentary metagenomes.</title>
        <authorList>
            <person name="Kawai M."/>
            <person name="Futagami T."/>
            <person name="Toyoda A."/>
            <person name="Takaki Y."/>
            <person name="Nishi S."/>
            <person name="Hori S."/>
            <person name="Arai W."/>
            <person name="Tsubouchi T."/>
            <person name="Morono Y."/>
            <person name="Uchiyama I."/>
            <person name="Ito T."/>
            <person name="Fujiyama A."/>
            <person name="Inagaki F."/>
            <person name="Takami H."/>
        </authorList>
    </citation>
    <scope>NUCLEOTIDE SEQUENCE</scope>
    <source>
        <strain evidence="2">Expedition CK06-06</strain>
    </source>
</reference>
<feature type="domain" description="3-dehydroquinate synthase C-terminal" evidence="1">
    <location>
        <begin position="1"/>
        <end position="29"/>
    </location>
</feature>
<dbReference type="GO" id="GO:0003856">
    <property type="term" value="F:3-dehydroquinate synthase activity"/>
    <property type="evidence" value="ECO:0007669"/>
    <property type="project" value="InterPro"/>
</dbReference>
<dbReference type="InterPro" id="IPR056179">
    <property type="entry name" value="DHQS_C"/>
</dbReference>